<dbReference type="GO" id="GO:0004721">
    <property type="term" value="F:phosphoprotein phosphatase activity"/>
    <property type="evidence" value="ECO:0007669"/>
    <property type="project" value="InterPro"/>
</dbReference>
<feature type="domain" description="Tyrosine specific protein phosphatases" evidence="2">
    <location>
        <begin position="127"/>
        <end position="170"/>
    </location>
</feature>
<reference evidence="4" key="1">
    <citation type="submission" date="2018-05" db="EMBL/GenBank/DDBJ databases">
        <authorList>
            <person name="Liu B.-T."/>
        </authorList>
    </citation>
    <scope>NUCLEOTIDE SEQUENCE [LARGE SCALE GENOMIC DNA]</scope>
    <source>
        <strain evidence="4">WD6-1</strain>
    </source>
</reference>
<name>A0A2U2BXQ4_9PROT</name>
<evidence type="ECO:0000313" key="4">
    <source>
        <dbReference type="Proteomes" id="UP000245168"/>
    </source>
</evidence>
<dbReference type="Proteomes" id="UP000245168">
    <property type="component" value="Unassembled WGS sequence"/>
</dbReference>
<dbReference type="InterPro" id="IPR016130">
    <property type="entry name" value="Tyr_Pase_AS"/>
</dbReference>
<accession>A0A2U2BXQ4</accession>
<dbReference type="RefSeq" id="WP_109252033.1">
    <property type="nucleotide sequence ID" value="NZ_QEXV01000001.1"/>
</dbReference>
<evidence type="ECO:0000259" key="2">
    <source>
        <dbReference type="PROSITE" id="PS50056"/>
    </source>
</evidence>
<sequence length="256" mass="28870">MTDRVLPLEGVHNFRRFGGYETREGGRVRDSLFRSGQFSRATPTDHEVMDGLNIRLVADLRRPRERENEPSHWPERDDVTVLASDHAGAAEPPHLVFLRESDLTMDSIRGFMTDTYRRLPFDPGNKQVFAEGMRALADAGDDHGFIVHCAAGKDRTGLFCAFLLAELGVDETTIKDDYLLTNTAVDFDRILPTFSRRLRDDLGREVGDAELRSFMGVDADYLSAALDAVGDPGRYLREELDIDEAVLARLRERLLT</sequence>
<dbReference type="AlphaFoldDB" id="A0A2U2BXQ4"/>
<dbReference type="InterPro" id="IPR029021">
    <property type="entry name" value="Prot-tyrosine_phosphatase-like"/>
</dbReference>
<protein>
    <submittedName>
        <fullName evidence="3">Protein-tyrosine-phosphatase</fullName>
    </submittedName>
</protein>
<dbReference type="PANTHER" id="PTHR31126">
    <property type="entry name" value="TYROSINE-PROTEIN PHOSPHATASE"/>
    <property type="match status" value="1"/>
</dbReference>
<dbReference type="PROSITE" id="PS00383">
    <property type="entry name" value="TYR_PHOSPHATASE_1"/>
    <property type="match status" value="1"/>
</dbReference>
<dbReference type="OrthoDB" id="1188001at2"/>
<dbReference type="PROSITE" id="PS50056">
    <property type="entry name" value="TYR_PHOSPHATASE_2"/>
    <property type="match status" value="1"/>
</dbReference>
<evidence type="ECO:0000256" key="1">
    <source>
        <dbReference type="ARBA" id="ARBA00009580"/>
    </source>
</evidence>
<dbReference type="EMBL" id="QEXV01000001">
    <property type="protein sequence ID" value="PWE18759.1"/>
    <property type="molecule type" value="Genomic_DNA"/>
</dbReference>
<dbReference type="PANTHER" id="PTHR31126:SF1">
    <property type="entry name" value="TYROSINE SPECIFIC PROTEIN PHOSPHATASES DOMAIN-CONTAINING PROTEIN"/>
    <property type="match status" value="1"/>
</dbReference>
<keyword evidence="4" id="KW-1185">Reference proteome</keyword>
<gene>
    <name evidence="3" type="ORF">DDZ18_03970</name>
</gene>
<evidence type="ECO:0000313" key="3">
    <source>
        <dbReference type="EMBL" id="PWE18759.1"/>
    </source>
</evidence>
<comment type="caution">
    <text evidence="3">The sequence shown here is derived from an EMBL/GenBank/DDBJ whole genome shotgun (WGS) entry which is preliminary data.</text>
</comment>
<dbReference type="InterPro" id="IPR000387">
    <property type="entry name" value="Tyr_Pase_dom"/>
</dbReference>
<proteinExistence type="inferred from homology"/>
<dbReference type="SUPFAM" id="SSF52799">
    <property type="entry name" value="(Phosphotyrosine protein) phosphatases II"/>
    <property type="match status" value="1"/>
</dbReference>
<organism evidence="3 4">
    <name type="scientific">Marinicauda salina</name>
    <dbReference type="NCBI Taxonomy" id="2135793"/>
    <lineage>
        <taxon>Bacteria</taxon>
        <taxon>Pseudomonadati</taxon>
        <taxon>Pseudomonadota</taxon>
        <taxon>Alphaproteobacteria</taxon>
        <taxon>Maricaulales</taxon>
        <taxon>Maricaulaceae</taxon>
        <taxon>Marinicauda</taxon>
    </lineage>
</organism>
<dbReference type="Pfam" id="PF13350">
    <property type="entry name" value="Y_phosphatase3"/>
    <property type="match status" value="1"/>
</dbReference>
<dbReference type="InterPro" id="IPR026893">
    <property type="entry name" value="Tyr/Ser_Pase_IphP-type"/>
</dbReference>
<comment type="similarity">
    <text evidence="1">Belongs to the protein-tyrosine phosphatase family.</text>
</comment>
<dbReference type="Gene3D" id="3.90.190.10">
    <property type="entry name" value="Protein tyrosine phosphatase superfamily"/>
    <property type="match status" value="1"/>
</dbReference>